<name>A0A968KRN0_9SPIO</name>
<evidence type="ECO:0000313" key="2">
    <source>
        <dbReference type="EMBL" id="NIZ40918.1"/>
    </source>
</evidence>
<feature type="transmembrane region" description="Helical" evidence="1">
    <location>
        <begin position="100"/>
        <end position="127"/>
    </location>
</feature>
<comment type="caution">
    <text evidence="2">The sequence shown here is derived from an EMBL/GenBank/DDBJ whole genome shotgun (WGS) entry which is preliminary data.</text>
</comment>
<keyword evidence="1" id="KW-1133">Transmembrane helix</keyword>
<keyword evidence="1" id="KW-0472">Membrane</keyword>
<gene>
    <name evidence="2" type="ORF">HCT14_05295</name>
</gene>
<dbReference type="EMBL" id="JAATLJ010000001">
    <property type="protein sequence ID" value="NIZ40918.1"/>
    <property type="molecule type" value="Genomic_DNA"/>
</dbReference>
<dbReference type="Proteomes" id="UP000711995">
    <property type="component" value="Unassembled WGS sequence"/>
</dbReference>
<keyword evidence="1" id="KW-0812">Transmembrane</keyword>
<proteinExistence type="predicted"/>
<keyword evidence="3" id="KW-1185">Reference proteome</keyword>
<reference evidence="2 3" key="1">
    <citation type="submission" date="2020-03" db="EMBL/GenBank/DDBJ databases">
        <title>Spirochaetal bacteria isolated from arthropods constitute a novel genus Entomospira genus novum within the order Spirochaetales.</title>
        <authorList>
            <person name="Grana-Miraglia L."/>
            <person name="Sikutova S."/>
            <person name="Fingerle V."/>
            <person name="Sing A."/>
            <person name="Castillo-Ramirez S."/>
            <person name="Margos G."/>
            <person name="Rudolf I."/>
        </authorList>
    </citation>
    <scope>NUCLEOTIDE SEQUENCE [LARGE SCALE GENOMIC DNA]</scope>
    <source>
        <strain evidence="2 3">BR193</strain>
    </source>
</reference>
<dbReference type="AlphaFoldDB" id="A0A968KRN0"/>
<evidence type="ECO:0000256" key="1">
    <source>
        <dbReference type="SAM" id="Phobius"/>
    </source>
</evidence>
<dbReference type="RefSeq" id="WP_167700505.1">
    <property type="nucleotide sequence ID" value="NZ_CP118174.1"/>
</dbReference>
<organism evidence="2 3">
    <name type="scientific">Entomospira entomophila</name>
    <dbReference type="NCBI Taxonomy" id="2719988"/>
    <lineage>
        <taxon>Bacteria</taxon>
        <taxon>Pseudomonadati</taxon>
        <taxon>Spirochaetota</taxon>
        <taxon>Spirochaetia</taxon>
        <taxon>Spirochaetales</taxon>
        <taxon>Spirochaetaceae</taxon>
        <taxon>Entomospira</taxon>
    </lineage>
</organism>
<sequence length="132" mass="15272">MHELALSAQIQERLVKLETTFHLSQEKIAQQVTQIQNQLSALHKDFYATRGELKSVDALVTLFTALDTKVERDRQKRDQDHKEILVLLAQKMDSDKPVKWALYFQGIVKYLMWLMMVLTAFGVGNWWSAGAH</sequence>
<evidence type="ECO:0000313" key="3">
    <source>
        <dbReference type="Proteomes" id="UP000711995"/>
    </source>
</evidence>
<protein>
    <submittedName>
        <fullName evidence="2">Uncharacterized protein</fullName>
    </submittedName>
</protein>
<accession>A0A968KRN0</accession>